<keyword evidence="3" id="KW-1185">Reference proteome</keyword>
<evidence type="ECO:0000313" key="3">
    <source>
        <dbReference type="Proteomes" id="UP000815325"/>
    </source>
</evidence>
<evidence type="ECO:0000313" key="2">
    <source>
        <dbReference type="EMBL" id="KAF5833288.1"/>
    </source>
</evidence>
<feature type="compositionally biased region" description="Basic and acidic residues" evidence="1">
    <location>
        <begin position="55"/>
        <end position="70"/>
    </location>
</feature>
<reference evidence="2" key="2">
    <citation type="submission" date="2020-06" db="EMBL/GenBank/DDBJ databases">
        <authorList>
            <consortium name="DOE Joint Genome Institute"/>
            <person name="Calhoun S."/>
            <person name="Polle J.E."/>
            <person name="Mckie-Krisberg Z."/>
            <person name="Prochnik S."/>
            <person name="Neofotis P."/>
            <person name="Yim W.C."/>
            <person name="Hathwaik L.T."/>
            <person name="Jenkins J."/>
            <person name="Molina H."/>
            <person name="Bunkenborg J."/>
            <person name="Grigoriev I.V."/>
            <person name="Barry K."/>
            <person name="Schmutz J."/>
            <person name="Jin E."/>
            <person name="Cushman J.C."/>
            <person name="Magnuson J.K."/>
        </authorList>
    </citation>
    <scope>NUCLEOTIDE SEQUENCE</scope>
    <source>
        <strain evidence="2">CCAP 19/18</strain>
    </source>
</reference>
<organism evidence="2 3">
    <name type="scientific">Dunaliella salina</name>
    <name type="common">Green alga</name>
    <name type="synonym">Protococcus salinus</name>
    <dbReference type="NCBI Taxonomy" id="3046"/>
    <lineage>
        <taxon>Eukaryota</taxon>
        <taxon>Viridiplantae</taxon>
        <taxon>Chlorophyta</taxon>
        <taxon>core chlorophytes</taxon>
        <taxon>Chlorophyceae</taxon>
        <taxon>CS clade</taxon>
        <taxon>Chlamydomonadales</taxon>
        <taxon>Dunaliellaceae</taxon>
        <taxon>Dunaliella</taxon>
    </lineage>
</organism>
<feature type="compositionally biased region" description="Polar residues" evidence="1">
    <location>
        <begin position="7"/>
        <end position="18"/>
    </location>
</feature>
<sequence length="208" mass="23060">MGCASSLAVQHTMESTPKSGIGQHAVPQLQQKHAAPQEQQQEHGMPVAHDQQVAPDERQEHVEPQDRPEHALPANQQQQQHVVPDPGGRHVTECGIRMSWLVSWARTVEQELGPDASTADVCAKLVIPSTRARKCRFVDIMESEHVGPPKYFISHTWSWRFATLVDVLAQRLRGTPDAFVWLGKPHAIGAPVLFVPLCHKCPCASYAL</sequence>
<comment type="caution">
    <text evidence="2">The sequence shown here is derived from an EMBL/GenBank/DDBJ whole genome shotgun (WGS) entry which is preliminary data.</text>
</comment>
<evidence type="ECO:0000256" key="1">
    <source>
        <dbReference type="SAM" id="MobiDB-lite"/>
    </source>
</evidence>
<reference evidence="2" key="1">
    <citation type="submission" date="2017-08" db="EMBL/GenBank/DDBJ databases">
        <authorList>
            <person name="Polle J.E."/>
            <person name="Barry K."/>
            <person name="Cushman J."/>
            <person name="Schmutz J."/>
            <person name="Tran D."/>
            <person name="Hathwaick L.T."/>
            <person name="Yim W.C."/>
            <person name="Jenkins J."/>
            <person name="Mckie-Krisberg Z.M."/>
            <person name="Prochnik S."/>
            <person name="Lindquist E."/>
            <person name="Dockter R.B."/>
            <person name="Adam C."/>
            <person name="Molina H."/>
            <person name="Bunkerborg J."/>
            <person name="Jin E."/>
            <person name="Buchheim M."/>
            <person name="Magnuson J."/>
        </authorList>
    </citation>
    <scope>NUCLEOTIDE SEQUENCE</scope>
    <source>
        <strain evidence="2">CCAP 19/18</strain>
    </source>
</reference>
<proteinExistence type="predicted"/>
<dbReference type="EMBL" id="MU069819">
    <property type="protein sequence ID" value="KAF5833288.1"/>
    <property type="molecule type" value="Genomic_DNA"/>
</dbReference>
<accession>A0ABQ7GFA6</accession>
<protein>
    <submittedName>
        <fullName evidence="2">Uncharacterized protein</fullName>
    </submittedName>
</protein>
<name>A0ABQ7GFA6_DUNSA</name>
<feature type="compositionally biased region" description="Low complexity" evidence="1">
    <location>
        <begin position="28"/>
        <end position="43"/>
    </location>
</feature>
<dbReference type="EMBL" id="MU069819">
    <property type="protein sequence ID" value="KAF5833289.1"/>
    <property type="molecule type" value="Genomic_DNA"/>
</dbReference>
<feature type="region of interest" description="Disordered" evidence="1">
    <location>
        <begin position="1"/>
        <end position="89"/>
    </location>
</feature>
<gene>
    <name evidence="2" type="ORF">DUNSADRAFT_10453</name>
</gene>
<dbReference type="Proteomes" id="UP000815325">
    <property type="component" value="Unassembled WGS sequence"/>
</dbReference>